<protein>
    <recommendedName>
        <fullName evidence="1">AAA+ ATPase domain-containing protein</fullName>
    </recommendedName>
</protein>
<dbReference type="InterPro" id="IPR011990">
    <property type="entry name" value="TPR-like_helical_dom_sf"/>
</dbReference>
<dbReference type="SUPFAM" id="SSF48452">
    <property type="entry name" value="TPR-like"/>
    <property type="match status" value="2"/>
</dbReference>
<dbReference type="AlphaFoldDB" id="A0A9X3P6Q4"/>
<name>A0A9X3P6Q4_9ACTN</name>
<reference evidence="2" key="1">
    <citation type="submission" date="2022-12" db="EMBL/GenBank/DDBJ databases">
        <title>Gycomyces niveus sp.nov.,a novel actinomycete isolated from soil in Shouguan.</title>
        <authorList>
            <person name="Yang X."/>
        </authorList>
    </citation>
    <scope>NUCLEOTIDE SEQUENCE</scope>
    <source>
        <strain evidence="2">NEAU-A15</strain>
    </source>
</reference>
<feature type="domain" description="AAA+ ATPase" evidence="1">
    <location>
        <begin position="179"/>
        <end position="321"/>
    </location>
</feature>
<dbReference type="Gene3D" id="3.40.50.300">
    <property type="entry name" value="P-loop containing nucleotide triphosphate hydrolases"/>
    <property type="match status" value="1"/>
</dbReference>
<dbReference type="InterPro" id="IPR049945">
    <property type="entry name" value="AAA_22"/>
</dbReference>
<dbReference type="SMART" id="SM00382">
    <property type="entry name" value="AAA"/>
    <property type="match status" value="1"/>
</dbReference>
<dbReference type="InterPro" id="IPR003593">
    <property type="entry name" value="AAA+_ATPase"/>
</dbReference>
<dbReference type="SUPFAM" id="SSF52540">
    <property type="entry name" value="P-loop containing nucleoside triphosphate hydrolases"/>
    <property type="match status" value="1"/>
</dbReference>
<dbReference type="RefSeq" id="WP_270108972.1">
    <property type="nucleotide sequence ID" value="NZ_JAPZVP010000004.1"/>
</dbReference>
<dbReference type="Gene3D" id="1.25.40.10">
    <property type="entry name" value="Tetratricopeptide repeat domain"/>
    <property type="match status" value="2"/>
</dbReference>
<dbReference type="GO" id="GO:0016887">
    <property type="term" value="F:ATP hydrolysis activity"/>
    <property type="evidence" value="ECO:0007669"/>
    <property type="project" value="InterPro"/>
</dbReference>
<accession>A0A9X3P6Q4</accession>
<gene>
    <name evidence="2" type="ORF">O1R50_05870</name>
</gene>
<keyword evidence="3" id="KW-1185">Reference proteome</keyword>
<evidence type="ECO:0000313" key="2">
    <source>
        <dbReference type="EMBL" id="MDA1359139.1"/>
    </source>
</evidence>
<dbReference type="PANTHER" id="PTHR10098:SF108">
    <property type="entry name" value="TETRATRICOPEPTIDE REPEAT PROTEIN 28"/>
    <property type="match status" value="1"/>
</dbReference>
<comment type="caution">
    <text evidence="2">The sequence shown here is derived from an EMBL/GenBank/DDBJ whole genome shotgun (WGS) entry which is preliminary data.</text>
</comment>
<dbReference type="EMBL" id="JAPZVP010000004">
    <property type="protein sequence ID" value="MDA1359139.1"/>
    <property type="molecule type" value="Genomic_DNA"/>
</dbReference>
<dbReference type="Proteomes" id="UP001146067">
    <property type="component" value="Unassembled WGS sequence"/>
</dbReference>
<evidence type="ECO:0000259" key="1">
    <source>
        <dbReference type="SMART" id="SM00382"/>
    </source>
</evidence>
<proteinExistence type="predicted"/>
<dbReference type="InterPro" id="IPR027417">
    <property type="entry name" value="P-loop_NTPase"/>
</dbReference>
<evidence type="ECO:0000313" key="3">
    <source>
        <dbReference type="Proteomes" id="UP001146067"/>
    </source>
</evidence>
<dbReference type="PANTHER" id="PTHR10098">
    <property type="entry name" value="RAPSYN-RELATED"/>
    <property type="match status" value="1"/>
</dbReference>
<sequence>MKDRLTAWKVKRSLHGMVTEAIRIATRELSIDEKSRRRLALELEHALKGMETWEFIDSDGSVVLRETLWKRLHAFDAASVTNRPGRELLRRHPGMGWALIDGLFDQMTRSIHRRGNSVGGLSELSARTLVAARTRIESRMHSAPIDFSSSRFGLRAVESYIARDAVAEQLLEACRDIGSSGIVWIHGRAGVGKTELACELARLLDGGGGASIPYIQVPPEGDGDQLLGRRRNRLLEELAALSGVAGADRMKPNELRQTWRSIVRSRRISAIVIDDVARVEDIWPFVPADADCIVIVVCRQNLPGVFAERFAVPDLPVERVRAYARTLEGLAAEMMLELSNDVARTPALIPLITGLRSDTAVASVMELIPAGADPDASRYEIIAAAASRLALRNLGPAGRDLIELLANLPFKRLTPSLLTVLDPALDIEGARGTLDLYCAEGLATRVPDGTCELTPHTLTAIADEQSAGASKQALKAAVMAYLRFAALVGTGATDISHGSRAVEPHPAMPMPPEPEAWLDAEREHFIAFFERFGGLPDVDIKLRLLELCFSAGPVLVRLGRTADAALLLESSIQIASDIGSVQDQADLRLMLGTLVHRRWDRYQDGIAELAKAYELYMELEDVKGQASALLGIGQLERLRERFPSAHRYLHFARELFALLESGDDEAECLLGIGMALVWCDEPDLEWADAALRNAEANFRRAGSVRGTAEAMWGRAEADRVAGRLDAAMTRAAAAAEQARRAGDVHLQAEIALSQGRIMLEAEEFDQAAAHFANAKRLFRETLDKVATADACKGLGDVLAARADRSAAAEHWSEALELYRVVGSRNAERVEALLRNGKPTAGGSPEPARQLR</sequence>
<organism evidence="2 3">
    <name type="scientific">Glycomyces luteolus</name>
    <dbReference type="NCBI Taxonomy" id="2670330"/>
    <lineage>
        <taxon>Bacteria</taxon>
        <taxon>Bacillati</taxon>
        <taxon>Actinomycetota</taxon>
        <taxon>Actinomycetes</taxon>
        <taxon>Glycomycetales</taxon>
        <taxon>Glycomycetaceae</taxon>
        <taxon>Glycomyces</taxon>
    </lineage>
</organism>
<dbReference type="Pfam" id="PF13401">
    <property type="entry name" value="AAA_22"/>
    <property type="match status" value="1"/>
</dbReference>